<dbReference type="AlphaFoldDB" id="A0A2P2DGZ2"/>
<keyword evidence="1" id="KW-1133">Transmembrane helix</keyword>
<accession>A0A2P2DGZ2</accession>
<protein>
    <submittedName>
        <fullName evidence="2">Uncharacterized protein</fullName>
    </submittedName>
</protein>
<organism evidence="2 3">
    <name type="scientific">Leptospira ellinghausenii</name>
    <dbReference type="NCBI Taxonomy" id="1917822"/>
    <lineage>
        <taxon>Bacteria</taxon>
        <taxon>Pseudomonadati</taxon>
        <taxon>Spirochaetota</taxon>
        <taxon>Spirochaetia</taxon>
        <taxon>Leptospirales</taxon>
        <taxon>Leptospiraceae</taxon>
        <taxon>Leptospira</taxon>
    </lineage>
</organism>
<keyword evidence="3" id="KW-1185">Reference proteome</keyword>
<comment type="caution">
    <text evidence="2">The sequence shown here is derived from an EMBL/GenBank/DDBJ whole genome shotgun (WGS) entry which is preliminary data.</text>
</comment>
<evidence type="ECO:0000256" key="1">
    <source>
        <dbReference type="SAM" id="Phobius"/>
    </source>
</evidence>
<proteinExistence type="predicted"/>
<keyword evidence="1" id="KW-0812">Transmembrane</keyword>
<name>A0A2P2DGZ2_9LEPT</name>
<keyword evidence="1" id="KW-0472">Membrane</keyword>
<sequence length="102" mass="12185">MTPSSAHNWEFINESDLRKWKMQNAIMALKKYNLKLYLKSIEPHDLKLDLKLLHDTFNESIIEVYILCQLIFSFPAQLMMLALKIVNLLIFCFFILIFFKEI</sequence>
<evidence type="ECO:0000313" key="2">
    <source>
        <dbReference type="EMBL" id="GBF43913.1"/>
    </source>
</evidence>
<reference evidence="3" key="1">
    <citation type="journal article" date="2019" name="Microbiol. Immunol.">
        <title>Molecular and phenotypic characterization of Leptospira johnsonii sp. nov., Leptospira ellinghausenii sp. nov. and Leptospira ryugenii sp. nov. isolated from soil and water in Japan.</title>
        <authorList>
            <person name="Masuzawa T."/>
            <person name="Saito M."/>
            <person name="Nakao R."/>
            <person name="Nikaido Y."/>
            <person name="Matsumoto M."/>
            <person name="Ogawa M."/>
            <person name="Yokoyama M."/>
            <person name="Hidaka Y."/>
            <person name="Tomita J."/>
            <person name="Sakakibara K."/>
            <person name="Suzuki K."/>
            <person name="Yasuda S."/>
            <person name="Sato H."/>
            <person name="Yamaguchi M."/>
            <person name="Yoshida S.I."/>
            <person name="Koizumi N."/>
            <person name="Kawamura Y."/>
        </authorList>
    </citation>
    <scope>NUCLEOTIDE SEQUENCE [LARGE SCALE GENOMIC DNA]</scope>
    <source>
        <strain evidence="3">E18</strain>
    </source>
</reference>
<gene>
    <name evidence="2" type="ORF">LPTSP2_32160</name>
</gene>
<dbReference type="Proteomes" id="UP000245206">
    <property type="component" value="Unassembled WGS sequence"/>
</dbReference>
<dbReference type="EMBL" id="BFAZ01000009">
    <property type="protein sequence ID" value="GBF43913.1"/>
    <property type="molecule type" value="Genomic_DNA"/>
</dbReference>
<feature type="transmembrane region" description="Helical" evidence="1">
    <location>
        <begin position="78"/>
        <end position="99"/>
    </location>
</feature>
<evidence type="ECO:0000313" key="3">
    <source>
        <dbReference type="Proteomes" id="UP000245206"/>
    </source>
</evidence>